<dbReference type="Pfam" id="PF09565">
    <property type="entry name" value="RE_NgoFVII"/>
    <property type="match status" value="1"/>
</dbReference>
<evidence type="ECO:0000313" key="3">
    <source>
        <dbReference type="EMBL" id="AXC50828.1"/>
    </source>
</evidence>
<evidence type="ECO:0000313" key="4">
    <source>
        <dbReference type="Proteomes" id="UP000252023"/>
    </source>
</evidence>
<protein>
    <submittedName>
        <fullName evidence="3">NgoFVII family restriction endonuclease</fullName>
    </submittedName>
</protein>
<accession>A0A344PN73</accession>
<sequence>MRYIDSASRNTSDVLGEWLASFSPLAVDALRWQTGYFSADGLAPLAPVINELKSQDRLTNCVIGSNGGETGEPDIETLVNLVGTPRANARIGVVSFSAGLFHPKVYHFTRQDGTQAAYVGSANLTTPGISGMNIEAGLLLDSSTGDPDHVLSDVAAAIDAWFNGPRPGLSTVTALADLAPLVAAGVLGVAPTPRTTQSISGSSGAASSKIGLKPLIKFPPVSVKSGTVAALGSAAAAPSAPPSTATVAPSAGPLTSSPRPPFPPYVLFAPGIATPTLGAAALTGSTLAGGAAGLVIRLNRDSARHFSGGSGTANVSVPVATIGTMRFGVFQGKYQRPRAEFDLRMRYVSNLGAYEVASSSTNVMVYGYAPGESGHGDVRMVVPAAPARAIRDHAAAHGFHVPTANDPMILEWPTPADPTFKATFIDPADPLFATVDGMLATASAGGALVGQGACWLPAGISPNW</sequence>
<dbReference type="EMBL" id="CP030918">
    <property type="protein sequence ID" value="AXC50828.1"/>
    <property type="molecule type" value="Genomic_DNA"/>
</dbReference>
<dbReference type="GO" id="GO:0004519">
    <property type="term" value="F:endonuclease activity"/>
    <property type="evidence" value="ECO:0007669"/>
    <property type="project" value="UniProtKB-KW"/>
</dbReference>
<dbReference type="Gene3D" id="3.30.870.10">
    <property type="entry name" value="Endonuclease Chain A"/>
    <property type="match status" value="1"/>
</dbReference>
<keyword evidence="3" id="KW-0255">Endonuclease</keyword>
<dbReference type="OrthoDB" id="7802394at2"/>
<keyword evidence="3" id="KW-0540">Nuclease</keyword>
<dbReference type="InterPro" id="IPR019065">
    <property type="entry name" value="RE_NgoFVII_N"/>
</dbReference>
<feature type="domain" description="Restriction endonuclease type II NgoFVII N-terminal" evidence="2">
    <location>
        <begin position="28"/>
        <end position="143"/>
    </location>
</feature>
<gene>
    <name evidence="3" type="ORF">DRW48_15105</name>
</gene>
<keyword evidence="3" id="KW-0378">Hydrolase</keyword>
<dbReference type="KEGG" id="pars:DRW48_15105"/>
<name>A0A344PN73_9RHOB</name>
<proteinExistence type="predicted"/>
<organism evidence="3 4">
    <name type="scientific">Paracoccus suum</name>
    <dbReference type="NCBI Taxonomy" id="2259340"/>
    <lineage>
        <taxon>Bacteria</taxon>
        <taxon>Pseudomonadati</taxon>
        <taxon>Pseudomonadota</taxon>
        <taxon>Alphaproteobacteria</taxon>
        <taxon>Rhodobacterales</taxon>
        <taxon>Paracoccaceae</taxon>
        <taxon>Paracoccus</taxon>
    </lineage>
</organism>
<dbReference type="RefSeq" id="WP_114077116.1">
    <property type="nucleotide sequence ID" value="NZ_CP030918.1"/>
</dbReference>
<evidence type="ECO:0000256" key="1">
    <source>
        <dbReference type="SAM" id="MobiDB-lite"/>
    </source>
</evidence>
<keyword evidence="4" id="KW-1185">Reference proteome</keyword>
<reference evidence="4" key="1">
    <citation type="submission" date="2018-07" db="EMBL/GenBank/DDBJ databases">
        <title>Genome sequencing of Paracoccus sp. SC2-6.</title>
        <authorList>
            <person name="Heo J."/>
            <person name="Kim S.-J."/>
            <person name="Kwon S.-W."/>
        </authorList>
    </citation>
    <scope>NUCLEOTIDE SEQUENCE [LARGE SCALE GENOMIC DNA]</scope>
    <source>
        <strain evidence="4">SC2-6</strain>
    </source>
</reference>
<dbReference type="AlphaFoldDB" id="A0A344PN73"/>
<evidence type="ECO:0000259" key="2">
    <source>
        <dbReference type="Pfam" id="PF09565"/>
    </source>
</evidence>
<feature type="region of interest" description="Disordered" evidence="1">
    <location>
        <begin position="236"/>
        <end position="256"/>
    </location>
</feature>
<dbReference type="CDD" id="cd09117">
    <property type="entry name" value="PLDc_Bfil_DEXD_like"/>
    <property type="match status" value="1"/>
</dbReference>
<dbReference type="Proteomes" id="UP000252023">
    <property type="component" value="Chromosome"/>
</dbReference>